<evidence type="ECO:0000313" key="6">
    <source>
        <dbReference type="Proteomes" id="UP000284706"/>
    </source>
</evidence>
<accession>A0A409Y547</accession>
<keyword evidence="1" id="KW-0175">Coiled coil</keyword>
<dbReference type="OrthoDB" id="2159131at2759"/>
<reference evidence="5 6" key="1">
    <citation type="journal article" date="2018" name="Evol. Lett.">
        <title>Horizontal gene cluster transfer increased hallucinogenic mushroom diversity.</title>
        <authorList>
            <person name="Reynolds H.T."/>
            <person name="Vijayakumar V."/>
            <person name="Gluck-Thaler E."/>
            <person name="Korotkin H.B."/>
            <person name="Matheny P.B."/>
            <person name="Slot J.C."/>
        </authorList>
    </citation>
    <scope>NUCLEOTIDE SEQUENCE [LARGE SCALE GENOMIC DNA]</scope>
    <source>
        <strain evidence="5 6">SRW20</strain>
    </source>
</reference>
<feature type="compositionally biased region" description="Basic and acidic residues" evidence="2">
    <location>
        <begin position="499"/>
        <end position="532"/>
    </location>
</feature>
<feature type="coiled-coil region" evidence="1">
    <location>
        <begin position="317"/>
        <end position="345"/>
    </location>
</feature>
<dbReference type="InterPro" id="IPR019339">
    <property type="entry name" value="CIR_N_dom"/>
</dbReference>
<feature type="chain" id="PRO_5019039767" description="CBF1-interacting co-repressor CIR N-terminal domain-containing protein" evidence="3">
    <location>
        <begin position="22"/>
        <end position="591"/>
    </location>
</feature>
<feature type="compositionally biased region" description="Low complexity" evidence="2">
    <location>
        <begin position="478"/>
        <end position="496"/>
    </location>
</feature>
<dbReference type="EMBL" id="NHYE01001148">
    <property type="protein sequence ID" value="PPQ98091.1"/>
    <property type="molecule type" value="Genomic_DNA"/>
</dbReference>
<feature type="domain" description="CBF1-interacting co-repressor CIR N-terminal" evidence="4">
    <location>
        <begin position="311"/>
        <end position="347"/>
    </location>
</feature>
<sequence>MKLSFTTALAPLLLASIPALSQNIVVVFPQDGSIVTAGSQITVEVAWTATGQEDNTDVALMIGMNSCVPPNCEPPSELLGGSILYKGPFTPSQGPGMPSEQFTVTVPELSGTSMVQLNVAHLGLRGVSSQYLRPPIQQCHSEVSGLNPGNGSQISLQSIGPEMKFSLSNALAAIALEHISIASPQPGATVAPGQQITVEIDRPSFQSSSTEVSIVIGITFCGTGVCTPSDGLIGIPLHVGPFAPTNDPSEPSKPPFQNFTVAIPDGIGSGAYQLNVLHVGLVGAIASAVIDFDTPPPSLTMGKLNIAHHKSYHPYRRDNIERVRRDEEEARLKEEKEEGRMLLADSEARIELLRTRAGLDKAEKKKRPDDDMKAIASTSAIQEPVLPTTNGHINLFEDLEITAMALAAKVSKKKTPVEAEKGVALAPSAKDLNPWYSEKSKNKDSKPVEEGEEERRRREESRKYAHDPLTSITRQLASRTSDPSSSSRSSRTTRPPKAIADKPPEVQERLSRESSERERALELIRRKKREMEGNATPSTVHGEPIGGYGDVFNRREVEEAHRHRERDRRWDHGKNHRWHGPADDRGRRRQW</sequence>
<dbReference type="Pfam" id="PF19271">
    <property type="entry name" value="Nis1"/>
    <property type="match status" value="1"/>
</dbReference>
<feature type="region of interest" description="Disordered" evidence="2">
    <location>
        <begin position="433"/>
        <end position="591"/>
    </location>
</feature>
<evidence type="ECO:0000256" key="1">
    <source>
        <dbReference type="SAM" id="Coils"/>
    </source>
</evidence>
<dbReference type="Proteomes" id="UP000284706">
    <property type="component" value="Unassembled WGS sequence"/>
</dbReference>
<dbReference type="PANTHER" id="PTHR22093">
    <property type="entry name" value="LEUKOCYTE RECEPTOR CLUSTER LRC MEMBER 1"/>
    <property type="match status" value="1"/>
</dbReference>
<dbReference type="InterPro" id="IPR039875">
    <property type="entry name" value="LENG1-like"/>
</dbReference>
<feature type="compositionally biased region" description="Basic and acidic residues" evidence="2">
    <location>
        <begin position="552"/>
        <end position="573"/>
    </location>
</feature>
<comment type="caution">
    <text evidence="5">The sequence shown here is derived from an EMBL/GenBank/DDBJ whole genome shotgun (WGS) entry which is preliminary data.</text>
</comment>
<evidence type="ECO:0000256" key="3">
    <source>
        <dbReference type="SAM" id="SignalP"/>
    </source>
</evidence>
<evidence type="ECO:0000259" key="4">
    <source>
        <dbReference type="SMART" id="SM01083"/>
    </source>
</evidence>
<keyword evidence="6" id="KW-1185">Reference proteome</keyword>
<keyword evidence="3" id="KW-0732">Signal</keyword>
<name>A0A409Y547_9AGAR</name>
<dbReference type="InterPro" id="IPR045469">
    <property type="entry name" value="Nis1"/>
</dbReference>
<dbReference type="InParanoid" id="A0A409Y547"/>
<evidence type="ECO:0000256" key="2">
    <source>
        <dbReference type="SAM" id="MobiDB-lite"/>
    </source>
</evidence>
<dbReference type="STRING" id="231916.A0A409Y547"/>
<gene>
    <name evidence="5" type="ORF">CVT26_003261</name>
</gene>
<feature type="compositionally biased region" description="Basic and acidic residues" evidence="2">
    <location>
        <begin position="438"/>
        <end position="466"/>
    </location>
</feature>
<dbReference type="Pfam" id="PF10197">
    <property type="entry name" value="Cir_N"/>
    <property type="match status" value="1"/>
</dbReference>
<feature type="compositionally biased region" description="Basic and acidic residues" evidence="2">
    <location>
        <begin position="580"/>
        <end position="591"/>
    </location>
</feature>
<proteinExistence type="predicted"/>
<dbReference type="PANTHER" id="PTHR22093:SF0">
    <property type="entry name" value="LEUKOCYTE RECEPTOR CLUSTER MEMBER 1"/>
    <property type="match status" value="1"/>
</dbReference>
<feature type="signal peptide" evidence="3">
    <location>
        <begin position="1"/>
        <end position="21"/>
    </location>
</feature>
<evidence type="ECO:0000313" key="5">
    <source>
        <dbReference type="EMBL" id="PPQ98091.1"/>
    </source>
</evidence>
<dbReference type="AlphaFoldDB" id="A0A409Y547"/>
<protein>
    <recommendedName>
        <fullName evidence="4">CBF1-interacting co-repressor CIR N-terminal domain-containing protein</fullName>
    </recommendedName>
</protein>
<organism evidence="5 6">
    <name type="scientific">Gymnopilus dilepis</name>
    <dbReference type="NCBI Taxonomy" id="231916"/>
    <lineage>
        <taxon>Eukaryota</taxon>
        <taxon>Fungi</taxon>
        <taxon>Dikarya</taxon>
        <taxon>Basidiomycota</taxon>
        <taxon>Agaricomycotina</taxon>
        <taxon>Agaricomycetes</taxon>
        <taxon>Agaricomycetidae</taxon>
        <taxon>Agaricales</taxon>
        <taxon>Agaricineae</taxon>
        <taxon>Hymenogastraceae</taxon>
        <taxon>Gymnopilus</taxon>
    </lineage>
</organism>
<dbReference type="SMART" id="SM01083">
    <property type="entry name" value="Cir_N"/>
    <property type="match status" value="1"/>
</dbReference>